<reference evidence="2 3" key="1">
    <citation type="journal article" date="2024" name="Commun. Biol.">
        <title>Comparative genomic analysis of thermophilic fungi reveals convergent evolutionary adaptations and gene losses.</title>
        <authorList>
            <person name="Steindorff A.S."/>
            <person name="Aguilar-Pontes M.V."/>
            <person name="Robinson A.J."/>
            <person name="Andreopoulos B."/>
            <person name="LaButti K."/>
            <person name="Kuo A."/>
            <person name="Mondo S."/>
            <person name="Riley R."/>
            <person name="Otillar R."/>
            <person name="Haridas S."/>
            <person name="Lipzen A."/>
            <person name="Grimwood J."/>
            <person name="Schmutz J."/>
            <person name="Clum A."/>
            <person name="Reid I.D."/>
            <person name="Moisan M.C."/>
            <person name="Butler G."/>
            <person name="Nguyen T.T.M."/>
            <person name="Dewar K."/>
            <person name="Conant G."/>
            <person name="Drula E."/>
            <person name="Henrissat B."/>
            <person name="Hansel C."/>
            <person name="Singer S."/>
            <person name="Hutchinson M.I."/>
            <person name="de Vries R.P."/>
            <person name="Natvig D.O."/>
            <person name="Powell A.J."/>
            <person name="Tsang A."/>
            <person name="Grigoriev I.V."/>
        </authorList>
    </citation>
    <scope>NUCLEOTIDE SEQUENCE [LARGE SCALE GENOMIC DNA]</scope>
    <source>
        <strain evidence="2 3">CBS 494.80</strain>
    </source>
</reference>
<keyword evidence="3" id="KW-1185">Reference proteome</keyword>
<feature type="region of interest" description="Disordered" evidence="1">
    <location>
        <begin position="1"/>
        <end position="40"/>
    </location>
</feature>
<proteinExistence type="predicted"/>
<gene>
    <name evidence="2" type="ORF">VTL71DRAFT_16223</name>
</gene>
<sequence>MSLTQANSLTSNKERQSQTKATNGNLLSEYRSGENHPSKTTANLLPLIMFSNTLATKQKTSHAIEKSKAIYHLNRTSL</sequence>
<comment type="caution">
    <text evidence="2">The sequence shown here is derived from an EMBL/GenBank/DDBJ whole genome shotgun (WGS) entry which is preliminary data.</text>
</comment>
<protein>
    <submittedName>
        <fullName evidence="2">Uncharacterized protein</fullName>
    </submittedName>
</protein>
<accession>A0ABR4CEF0</accession>
<feature type="compositionally biased region" description="Polar residues" evidence="1">
    <location>
        <begin position="1"/>
        <end position="11"/>
    </location>
</feature>
<evidence type="ECO:0000256" key="1">
    <source>
        <dbReference type="SAM" id="MobiDB-lite"/>
    </source>
</evidence>
<evidence type="ECO:0000313" key="2">
    <source>
        <dbReference type="EMBL" id="KAL2068125.1"/>
    </source>
</evidence>
<evidence type="ECO:0000313" key="3">
    <source>
        <dbReference type="Proteomes" id="UP001595075"/>
    </source>
</evidence>
<dbReference type="EMBL" id="JAZHXI010000009">
    <property type="protein sequence ID" value="KAL2068125.1"/>
    <property type="molecule type" value="Genomic_DNA"/>
</dbReference>
<name>A0ABR4CEF0_9HELO</name>
<organism evidence="2 3">
    <name type="scientific">Oculimacula yallundae</name>
    <dbReference type="NCBI Taxonomy" id="86028"/>
    <lineage>
        <taxon>Eukaryota</taxon>
        <taxon>Fungi</taxon>
        <taxon>Dikarya</taxon>
        <taxon>Ascomycota</taxon>
        <taxon>Pezizomycotina</taxon>
        <taxon>Leotiomycetes</taxon>
        <taxon>Helotiales</taxon>
        <taxon>Ploettnerulaceae</taxon>
        <taxon>Oculimacula</taxon>
    </lineage>
</organism>
<dbReference type="Proteomes" id="UP001595075">
    <property type="component" value="Unassembled WGS sequence"/>
</dbReference>